<sequence length="421" mass="43863">MTEMRTARVRLAVLAVAAVGAVVAGTVAMIPASADDTEGTTYYVDSSGADSASGKKTGTAWKSLDKVNDFDFKPGDSVLFKRGSTWEGTLRLDDDGTKAAPVTVGAYGEGDAPVFTAADNCVEVDGDNQVIEDIRATDCSWAGIELRGSQNEVRNVQSDKNVVGVSIVDKSKGNKVTGSKLVDNDKMSVNDPGGDNDSGAFGVLLNGDDNTISGNTITGSFAESHDYGYDGAAVEIFNGDRNVISHNVTADNETFTELGHDPGGTADDNVFAYNSVTSTQKTGAFLVTRGEGVPIGPVKGTVAVNNSVNLTTGDTAGWVCHDGCSPDILKLRNNIIKVTGNTGFEDGEGADENNGVYSGKDHQFELGDKSVKDDPKFTSDTDLHLTEGSPAIGLGEPAGYDEDLDGNPVGDKPDAGCYQSK</sequence>
<organism evidence="3 4">
    <name type="scientific">Stackebrandtia nassauensis (strain DSM 44728 / CIP 108903 / NRRL B-16338 / NBRC 102104 / LLR-40K-21)</name>
    <dbReference type="NCBI Taxonomy" id="446470"/>
    <lineage>
        <taxon>Bacteria</taxon>
        <taxon>Bacillati</taxon>
        <taxon>Actinomycetota</taxon>
        <taxon>Actinomycetes</taxon>
        <taxon>Glycomycetales</taxon>
        <taxon>Glycomycetaceae</taxon>
        <taxon>Stackebrandtia</taxon>
    </lineage>
</organism>
<dbReference type="SUPFAM" id="SSF51126">
    <property type="entry name" value="Pectin lyase-like"/>
    <property type="match status" value="1"/>
</dbReference>
<feature type="compositionally biased region" description="Basic and acidic residues" evidence="1">
    <location>
        <begin position="359"/>
        <end position="385"/>
    </location>
</feature>
<keyword evidence="2" id="KW-0732">Signal</keyword>
<gene>
    <name evidence="3" type="ordered locus">Snas_5086</name>
</gene>
<evidence type="ECO:0008006" key="5">
    <source>
        <dbReference type="Google" id="ProtNLM"/>
    </source>
</evidence>
<accession>D3QAS6</accession>
<feature type="signal peptide" evidence="2">
    <location>
        <begin position="1"/>
        <end position="34"/>
    </location>
</feature>
<dbReference type="eggNOG" id="COG1409">
    <property type="taxonomic scope" value="Bacteria"/>
</dbReference>
<dbReference type="InterPro" id="IPR011050">
    <property type="entry name" value="Pectin_lyase_fold/virulence"/>
</dbReference>
<dbReference type="HOGENOM" id="CLU_017311_0_0_11"/>
<dbReference type="AlphaFoldDB" id="D3QAS6"/>
<dbReference type="EMBL" id="CP001778">
    <property type="protein sequence ID" value="ADD44722.1"/>
    <property type="molecule type" value="Genomic_DNA"/>
</dbReference>
<dbReference type="Proteomes" id="UP000000844">
    <property type="component" value="Chromosome"/>
</dbReference>
<dbReference type="KEGG" id="sna:Snas_5086"/>
<dbReference type="Gene3D" id="2.160.20.10">
    <property type="entry name" value="Single-stranded right-handed beta-helix, Pectin lyase-like"/>
    <property type="match status" value="1"/>
</dbReference>
<proteinExistence type="predicted"/>
<evidence type="ECO:0000256" key="2">
    <source>
        <dbReference type="SAM" id="SignalP"/>
    </source>
</evidence>
<dbReference type="RefSeq" id="WP_013020293.1">
    <property type="nucleotide sequence ID" value="NC_013947.1"/>
</dbReference>
<evidence type="ECO:0000256" key="1">
    <source>
        <dbReference type="SAM" id="MobiDB-lite"/>
    </source>
</evidence>
<dbReference type="InterPro" id="IPR012334">
    <property type="entry name" value="Pectin_lyas_fold"/>
</dbReference>
<feature type="chain" id="PRO_5003048817" description="Right handed beta helix domain-containing protein" evidence="2">
    <location>
        <begin position="35"/>
        <end position="421"/>
    </location>
</feature>
<keyword evidence="4" id="KW-1185">Reference proteome</keyword>
<reference evidence="3 4" key="1">
    <citation type="journal article" date="2009" name="Stand. Genomic Sci.">
        <title>Complete genome sequence of Stackebrandtia nassauensis type strain (LLR-40K-21).</title>
        <authorList>
            <person name="Munk C."/>
            <person name="Lapidus A."/>
            <person name="Copeland A."/>
            <person name="Jando M."/>
            <person name="Mayilraj S."/>
            <person name="Glavina Del Rio T."/>
            <person name="Nolan M."/>
            <person name="Chen F."/>
            <person name="Lucas S."/>
            <person name="Tice H."/>
            <person name="Cheng J.F."/>
            <person name="Han C."/>
            <person name="Detter J.C."/>
            <person name="Bruce D."/>
            <person name="Goodwin L."/>
            <person name="Chain P."/>
            <person name="Pitluck S."/>
            <person name="Goker M."/>
            <person name="Ovchinikova G."/>
            <person name="Pati A."/>
            <person name="Ivanova N."/>
            <person name="Mavromatis K."/>
            <person name="Chen A."/>
            <person name="Palaniappan K."/>
            <person name="Land M."/>
            <person name="Hauser L."/>
            <person name="Chang Y.J."/>
            <person name="Jeffries C.D."/>
            <person name="Bristow J."/>
            <person name="Eisen J.A."/>
            <person name="Markowitz V."/>
            <person name="Hugenholtz P."/>
            <person name="Kyrpides N.C."/>
            <person name="Klenk H.P."/>
        </authorList>
    </citation>
    <scope>NUCLEOTIDE SEQUENCE [LARGE SCALE GENOMIC DNA]</scope>
    <source>
        <strain evidence="4">DSM 44728 / CIP 108903 / NRRL B-16338 / NBRC 102104 / LLR-40K-21</strain>
    </source>
</reference>
<name>D3QAS6_STANL</name>
<feature type="region of interest" description="Disordered" evidence="1">
    <location>
        <begin position="340"/>
        <end position="421"/>
    </location>
</feature>
<evidence type="ECO:0000313" key="3">
    <source>
        <dbReference type="EMBL" id="ADD44722.1"/>
    </source>
</evidence>
<protein>
    <recommendedName>
        <fullName evidence="5">Right handed beta helix domain-containing protein</fullName>
    </recommendedName>
</protein>
<dbReference type="STRING" id="446470.Snas_5086"/>
<evidence type="ECO:0000313" key="4">
    <source>
        <dbReference type="Proteomes" id="UP000000844"/>
    </source>
</evidence>